<evidence type="ECO:0008006" key="4">
    <source>
        <dbReference type="Google" id="ProtNLM"/>
    </source>
</evidence>
<dbReference type="Proteomes" id="UP000628017">
    <property type="component" value="Unassembled WGS sequence"/>
</dbReference>
<evidence type="ECO:0000313" key="2">
    <source>
        <dbReference type="EMBL" id="GGA29488.1"/>
    </source>
</evidence>
<dbReference type="AlphaFoldDB" id="A0A916VT42"/>
<feature type="signal peptide" evidence="1">
    <location>
        <begin position="1"/>
        <end position="24"/>
    </location>
</feature>
<accession>A0A916VT42</accession>
<proteinExistence type="predicted"/>
<evidence type="ECO:0000256" key="1">
    <source>
        <dbReference type="SAM" id="SignalP"/>
    </source>
</evidence>
<feature type="chain" id="PRO_5037228902" description="Peptidase S74 domain-containing protein" evidence="1">
    <location>
        <begin position="25"/>
        <end position="391"/>
    </location>
</feature>
<organism evidence="2 3">
    <name type="scientific">Neptunicoccus cionae</name>
    <dbReference type="NCBI Taxonomy" id="2035344"/>
    <lineage>
        <taxon>Bacteria</taxon>
        <taxon>Pseudomonadati</taxon>
        <taxon>Pseudomonadota</taxon>
        <taxon>Alphaproteobacteria</taxon>
        <taxon>Rhodobacterales</taxon>
        <taxon>Paracoccaceae</taxon>
        <taxon>Neptunicoccus</taxon>
    </lineage>
</organism>
<gene>
    <name evidence="2" type="ORF">GCM10011498_33340</name>
</gene>
<keyword evidence="1" id="KW-0732">Signal</keyword>
<name>A0A916VT42_9RHOB</name>
<reference evidence="2" key="1">
    <citation type="journal article" date="2014" name="Int. J. Syst. Evol. Microbiol.">
        <title>Complete genome sequence of Corynebacterium casei LMG S-19264T (=DSM 44701T), isolated from a smear-ripened cheese.</title>
        <authorList>
            <consortium name="US DOE Joint Genome Institute (JGI-PGF)"/>
            <person name="Walter F."/>
            <person name="Albersmeier A."/>
            <person name="Kalinowski J."/>
            <person name="Ruckert C."/>
        </authorList>
    </citation>
    <scope>NUCLEOTIDE SEQUENCE</scope>
    <source>
        <strain evidence="2">CGMCC 1.15880</strain>
    </source>
</reference>
<comment type="caution">
    <text evidence="2">The sequence shown here is derived from an EMBL/GenBank/DDBJ whole genome shotgun (WGS) entry which is preliminary data.</text>
</comment>
<evidence type="ECO:0000313" key="3">
    <source>
        <dbReference type="Proteomes" id="UP000628017"/>
    </source>
</evidence>
<sequence length="391" mass="41618">MLLLRTTAAAFALGVTGLAGTASADIQHLDDVIIDGSLCVGQDCVNGESFGFDTVRLKENNLRLHFNDTSTSASFPSNDWRLTANDSSNGGGNYFAIEDATAGRTPFRVEAGARSNALYVDDGGRIGVGTSTPVANIHTKIGNTPTLRLEQDGSSGFTAQTWDLAGNEANFFVRDVTNGSQLPFRIQPGADSNSLYIASDNDVGIGTSSPSAPLHIRRTNSTASLMIEDTGTSFNPMVELVQGNSPRIRFDNSTADNAPTGGGTNLTAEWDIGLASDHKFLFRSIQENANVVTIDHAGDMTITGALTTGGGTCGGGCDRVFDAEYELPTISDHAAVMWENGYLPNVGPTKENTPINVSDKLGRMLNELEHAHIYIAELHERLETLESKLTK</sequence>
<dbReference type="EMBL" id="BMKA01000006">
    <property type="protein sequence ID" value="GGA29488.1"/>
    <property type="molecule type" value="Genomic_DNA"/>
</dbReference>
<dbReference type="RefSeq" id="WP_188678042.1">
    <property type="nucleotide sequence ID" value="NZ_BMKA01000006.1"/>
</dbReference>
<protein>
    <recommendedName>
        <fullName evidence="4">Peptidase S74 domain-containing protein</fullName>
    </recommendedName>
</protein>
<keyword evidence="3" id="KW-1185">Reference proteome</keyword>
<reference evidence="2" key="2">
    <citation type="submission" date="2020-09" db="EMBL/GenBank/DDBJ databases">
        <authorList>
            <person name="Sun Q."/>
            <person name="Zhou Y."/>
        </authorList>
    </citation>
    <scope>NUCLEOTIDE SEQUENCE</scope>
    <source>
        <strain evidence="2">CGMCC 1.15880</strain>
    </source>
</reference>